<sequence length="245" mass="25437">MFDLTGKRALVTGASGGIGREIAKALADAGAVVALSGTRVGALEDTAAAIGKDSPILPCNLSRLDEVDRLVPAAEEAMGGLDILVNNAGMTRDNLFMRMKDEEWDEVIAVNLTAAFHLNRSALRGMMKQRFGRIIGISSVVGVMGNPGQGNYAASKAGLIGMNKALAHEVASRNITVNSIAPGFIASAMTDELNDKQRESILSTIPAHRLGTAQEVAGCAVFLASDAAAYVTGHTLNVNGGMAMV</sequence>
<feature type="active site" description="Proton acceptor" evidence="3">
    <location>
        <position position="152"/>
    </location>
</feature>
<keyword evidence="8" id="KW-1185">Reference proteome</keyword>
<dbReference type="SMART" id="SM00822">
    <property type="entry name" value="PKS_KR"/>
    <property type="match status" value="1"/>
</dbReference>
<dbReference type="GO" id="GO:0004316">
    <property type="term" value="F:3-oxoacyl-[acyl-carrier-protein] reductase (NADPH) activity"/>
    <property type="evidence" value="ECO:0007669"/>
    <property type="project" value="UniProtKB-UniRule"/>
</dbReference>
<protein>
    <recommendedName>
        <fullName evidence="5">3-oxoacyl-[acyl-carrier-protein] reductase</fullName>
        <ecNumber evidence="5">1.1.1.100</ecNumber>
    </recommendedName>
</protein>
<comment type="subunit">
    <text evidence="5">Homotetramer.</text>
</comment>
<feature type="binding site" evidence="4">
    <location>
        <position position="87"/>
    </location>
    <ligand>
        <name>NADP(+)</name>
        <dbReference type="ChEBI" id="CHEBI:58349"/>
    </ligand>
</feature>
<dbReference type="InterPro" id="IPR050259">
    <property type="entry name" value="SDR"/>
</dbReference>
<dbReference type="NCBIfam" id="NF009466">
    <property type="entry name" value="PRK12826.1-2"/>
    <property type="match status" value="1"/>
</dbReference>
<evidence type="ECO:0000256" key="1">
    <source>
        <dbReference type="ARBA" id="ARBA00006484"/>
    </source>
</evidence>
<feature type="domain" description="Ketoreductase" evidence="6">
    <location>
        <begin position="7"/>
        <end position="188"/>
    </location>
</feature>
<dbReference type="InterPro" id="IPR057326">
    <property type="entry name" value="KR_dom"/>
</dbReference>
<evidence type="ECO:0000313" key="7">
    <source>
        <dbReference type="EMBL" id="MBS3848933.1"/>
    </source>
</evidence>
<dbReference type="EC" id="1.1.1.100" evidence="5"/>
<gene>
    <name evidence="7" type="primary">fabG</name>
    <name evidence="7" type="ORF">KD146_09540</name>
</gene>
<accession>A0A942I6H8</accession>
<evidence type="ECO:0000256" key="5">
    <source>
        <dbReference type="RuleBase" id="RU366074"/>
    </source>
</evidence>
<name>A0A942I6H8_9HYPH</name>
<evidence type="ECO:0000313" key="8">
    <source>
        <dbReference type="Proteomes" id="UP000678281"/>
    </source>
</evidence>
<dbReference type="NCBIfam" id="TIGR01830">
    <property type="entry name" value="3oxo_ACP_reduc"/>
    <property type="match status" value="1"/>
</dbReference>
<dbReference type="NCBIfam" id="NF005559">
    <property type="entry name" value="PRK07231.1"/>
    <property type="match status" value="1"/>
</dbReference>
<keyword evidence="5" id="KW-0275">Fatty acid biosynthesis</keyword>
<comment type="catalytic activity">
    <reaction evidence="5">
        <text>a (3R)-hydroxyacyl-[ACP] + NADP(+) = a 3-oxoacyl-[ACP] + NADPH + H(+)</text>
        <dbReference type="Rhea" id="RHEA:17397"/>
        <dbReference type="Rhea" id="RHEA-COMP:9916"/>
        <dbReference type="Rhea" id="RHEA-COMP:9945"/>
        <dbReference type="ChEBI" id="CHEBI:15378"/>
        <dbReference type="ChEBI" id="CHEBI:57783"/>
        <dbReference type="ChEBI" id="CHEBI:58349"/>
        <dbReference type="ChEBI" id="CHEBI:78776"/>
        <dbReference type="ChEBI" id="CHEBI:78827"/>
        <dbReference type="EC" id="1.1.1.100"/>
    </reaction>
</comment>
<keyword evidence="5" id="KW-0443">Lipid metabolism</keyword>
<feature type="binding site" evidence="4">
    <location>
        <begin position="152"/>
        <end position="156"/>
    </location>
    <ligand>
        <name>NADP(+)</name>
        <dbReference type="ChEBI" id="CHEBI:58349"/>
    </ligand>
</feature>
<dbReference type="InterPro" id="IPR036291">
    <property type="entry name" value="NAD(P)-bd_dom_sf"/>
</dbReference>
<dbReference type="FunFam" id="3.40.50.720:FF:000173">
    <property type="entry name" value="3-oxoacyl-[acyl-carrier protein] reductase"/>
    <property type="match status" value="1"/>
</dbReference>
<comment type="caution">
    <text evidence="7">The sequence shown here is derived from an EMBL/GenBank/DDBJ whole genome shotgun (WGS) entry which is preliminary data.</text>
</comment>
<dbReference type="SUPFAM" id="SSF51735">
    <property type="entry name" value="NAD(P)-binding Rossmann-fold domains"/>
    <property type="match status" value="1"/>
</dbReference>
<dbReference type="GO" id="GO:0051287">
    <property type="term" value="F:NAD binding"/>
    <property type="evidence" value="ECO:0007669"/>
    <property type="project" value="UniProtKB-UniRule"/>
</dbReference>
<dbReference type="CDD" id="cd05333">
    <property type="entry name" value="BKR_SDR_c"/>
    <property type="match status" value="1"/>
</dbReference>
<dbReference type="GO" id="GO:0006633">
    <property type="term" value="P:fatty acid biosynthetic process"/>
    <property type="evidence" value="ECO:0007669"/>
    <property type="project" value="UniProtKB-KW"/>
</dbReference>
<dbReference type="PANTHER" id="PTHR42879">
    <property type="entry name" value="3-OXOACYL-(ACYL-CARRIER-PROTEIN) REDUCTASE"/>
    <property type="match status" value="1"/>
</dbReference>
<dbReference type="InterPro" id="IPR011284">
    <property type="entry name" value="3oxo_ACP_reduc"/>
</dbReference>
<dbReference type="Proteomes" id="UP000678281">
    <property type="component" value="Unassembled WGS sequence"/>
</dbReference>
<evidence type="ECO:0000256" key="2">
    <source>
        <dbReference type="ARBA" id="ARBA00023002"/>
    </source>
</evidence>
<comment type="pathway">
    <text evidence="5">Lipid metabolism; fatty acid biosynthesis.</text>
</comment>
<evidence type="ECO:0000259" key="6">
    <source>
        <dbReference type="SMART" id="SM00822"/>
    </source>
</evidence>
<evidence type="ECO:0000256" key="4">
    <source>
        <dbReference type="PIRSR" id="PIRSR611284-2"/>
    </source>
</evidence>
<dbReference type="AlphaFoldDB" id="A0A942I6H8"/>
<dbReference type="PROSITE" id="PS00061">
    <property type="entry name" value="ADH_SHORT"/>
    <property type="match status" value="1"/>
</dbReference>
<keyword evidence="4 5" id="KW-0521">NADP</keyword>
<dbReference type="PRINTS" id="PR00080">
    <property type="entry name" value="SDRFAMILY"/>
</dbReference>
<dbReference type="EMBL" id="JAGXTP010000001">
    <property type="protein sequence ID" value="MBS3848933.1"/>
    <property type="molecule type" value="Genomic_DNA"/>
</dbReference>
<dbReference type="InterPro" id="IPR002347">
    <property type="entry name" value="SDR_fam"/>
</dbReference>
<dbReference type="Pfam" id="PF13561">
    <property type="entry name" value="adh_short_C2"/>
    <property type="match status" value="1"/>
</dbReference>
<comment type="similarity">
    <text evidence="1 5">Belongs to the short-chain dehydrogenases/reductases (SDR) family.</text>
</comment>
<feature type="binding site" evidence="4">
    <location>
        <position position="38"/>
    </location>
    <ligand>
        <name>NADP(+)</name>
        <dbReference type="ChEBI" id="CHEBI:58349"/>
    </ligand>
</feature>
<feature type="binding site" evidence="4">
    <location>
        <position position="185"/>
    </location>
    <ligand>
        <name>NADP(+)</name>
        <dbReference type="ChEBI" id="CHEBI:58349"/>
    </ligand>
</feature>
<comment type="function">
    <text evidence="5">Catalyzes the NADPH-dependent reduction of beta-ketoacyl-ACP substrates to beta-hydroxyacyl-ACP products, the first reductive step in the elongation cycle of fatty acid biosynthesis.</text>
</comment>
<proteinExistence type="inferred from homology"/>
<dbReference type="RefSeq" id="WP_212658442.1">
    <property type="nucleotide sequence ID" value="NZ_JAGXTP010000001.1"/>
</dbReference>
<dbReference type="InterPro" id="IPR020904">
    <property type="entry name" value="Sc_DH/Rdtase_CS"/>
</dbReference>
<keyword evidence="5" id="KW-0276">Fatty acid metabolism</keyword>
<keyword evidence="5" id="KW-0444">Lipid biosynthesis</keyword>
<evidence type="ECO:0000256" key="3">
    <source>
        <dbReference type="PIRSR" id="PIRSR611284-1"/>
    </source>
</evidence>
<dbReference type="Gene3D" id="3.40.50.720">
    <property type="entry name" value="NAD(P)-binding Rossmann-like Domain"/>
    <property type="match status" value="1"/>
</dbReference>
<organism evidence="7 8">
    <name type="scientific">Devosia litorisediminis</name>
    <dbReference type="NCBI Taxonomy" id="2829817"/>
    <lineage>
        <taxon>Bacteria</taxon>
        <taxon>Pseudomonadati</taxon>
        <taxon>Pseudomonadota</taxon>
        <taxon>Alphaproteobacteria</taxon>
        <taxon>Hyphomicrobiales</taxon>
        <taxon>Devosiaceae</taxon>
        <taxon>Devosia</taxon>
    </lineage>
</organism>
<keyword evidence="2 5" id="KW-0560">Oxidoreductase</keyword>
<dbReference type="PANTHER" id="PTHR42879:SF2">
    <property type="entry name" value="3-OXOACYL-[ACYL-CARRIER-PROTEIN] REDUCTASE FABG"/>
    <property type="match status" value="1"/>
</dbReference>
<reference evidence="7" key="1">
    <citation type="submission" date="2021-04" db="EMBL/GenBank/DDBJ databases">
        <title>Devosia litorisediminis sp. nov., isolated from a sand dune.</title>
        <authorList>
            <person name="Park S."/>
            <person name="Yoon J.-H."/>
        </authorList>
    </citation>
    <scope>NUCLEOTIDE SEQUENCE</scope>
    <source>
        <strain evidence="7">BSSL-BM10</strain>
    </source>
</reference>
<dbReference type="PRINTS" id="PR00081">
    <property type="entry name" value="GDHRDH"/>
</dbReference>